<dbReference type="InterPro" id="IPR036236">
    <property type="entry name" value="Znf_C2H2_sf"/>
</dbReference>
<dbReference type="GO" id="GO:0008270">
    <property type="term" value="F:zinc ion binding"/>
    <property type="evidence" value="ECO:0007669"/>
    <property type="project" value="UniProtKB-KW"/>
</dbReference>
<dbReference type="EMBL" id="JAUHHV010000001">
    <property type="protein sequence ID" value="KAK1438058.1"/>
    <property type="molecule type" value="Genomic_DNA"/>
</dbReference>
<evidence type="ECO:0000256" key="8">
    <source>
        <dbReference type="ARBA" id="ARBA00023242"/>
    </source>
</evidence>
<reference evidence="11" key="1">
    <citation type="journal article" date="2023" name="bioRxiv">
        <title>Improved chromosome-level genome assembly for marigold (Tagetes erecta).</title>
        <authorList>
            <person name="Jiang F."/>
            <person name="Yuan L."/>
            <person name="Wang S."/>
            <person name="Wang H."/>
            <person name="Xu D."/>
            <person name="Wang A."/>
            <person name="Fan W."/>
        </authorList>
    </citation>
    <scope>NUCLEOTIDE SEQUENCE</scope>
    <source>
        <strain evidence="11">WSJ</strain>
        <tissue evidence="11">Leaf</tissue>
    </source>
</reference>
<keyword evidence="6" id="KW-0805">Transcription regulation</keyword>
<feature type="domain" description="C2H2-type" evidence="10">
    <location>
        <begin position="75"/>
        <end position="102"/>
    </location>
</feature>
<evidence type="ECO:0000256" key="7">
    <source>
        <dbReference type="ARBA" id="ARBA00023163"/>
    </source>
</evidence>
<evidence type="ECO:0000256" key="3">
    <source>
        <dbReference type="ARBA" id="ARBA00022737"/>
    </source>
</evidence>
<comment type="caution">
    <text evidence="11">The sequence shown here is derived from an EMBL/GenBank/DDBJ whole genome shotgun (WGS) entry which is preliminary data.</text>
</comment>
<dbReference type="Proteomes" id="UP001229421">
    <property type="component" value="Unassembled WGS sequence"/>
</dbReference>
<keyword evidence="7" id="KW-0804">Transcription</keyword>
<dbReference type="PANTHER" id="PTHR26374">
    <property type="entry name" value="ZINC FINGER PROTEIN ZAT5"/>
    <property type="match status" value="1"/>
</dbReference>
<evidence type="ECO:0000313" key="12">
    <source>
        <dbReference type="Proteomes" id="UP001229421"/>
    </source>
</evidence>
<keyword evidence="5" id="KW-0862">Zinc</keyword>
<evidence type="ECO:0000256" key="4">
    <source>
        <dbReference type="ARBA" id="ARBA00022771"/>
    </source>
</evidence>
<accession>A0AAD8LBP2</accession>
<evidence type="ECO:0000256" key="2">
    <source>
        <dbReference type="ARBA" id="ARBA00022723"/>
    </source>
</evidence>
<keyword evidence="12" id="KW-1185">Reference proteome</keyword>
<dbReference type="SUPFAM" id="SSF57667">
    <property type="entry name" value="beta-beta-alpha zinc fingers"/>
    <property type="match status" value="1"/>
</dbReference>
<sequence>MEDGSRMNCCRGSGGDEEADGGNECKTCGKRFHSFRARSEHEGIHKLKVDDNADRNFLSLNIMGPVKSSSNSGLHRCKLCMKAFESGPALGGHMTRHRKGKDHMVVTSTDDDYEMAKVAEINDEEQKRRRDLILAAKEWRLYCVSSS</sequence>
<comment type="subcellular location">
    <subcellularLocation>
        <location evidence="1">Nucleus</location>
    </subcellularLocation>
</comment>
<evidence type="ECO:0000256" key="1">
    <source>
        <dbReference type="ARBA" id="ARBA00004123"/>
    </source>
</evidence>
<protein>
    <recommendedName>
        <fullName evidence="10">C2H2-type domain-containing protein</fullName>
    </recommendedName>
</protein>
<dbReference type="PROSITE" id="PS50157">
    <property type="entry name" value="ZINC_FINGER_C2H2_2"/>
    <property type="match status" value="1"/>
</dbReference>
<evidence type="ECO:0000256" key="9">
    <source>
        <dbReference type="PROSITE-ProRule" id="PRU00042"/>
    </source>
</evidence>
<organism evidence="11 12">
    <name type="scientific">Tagetes erecta</name>
    <name type="common">African marigold</name>
    <dbReference type="NCBI Taxonomy" id="13708"/>
    <lineage>
        <taxon>Eukaryota</taxon>
        <taxon>Viridiplantae</taxon>
        <taxon>Streptophyta</taxon>
        <taxon>Embryophyta</taxon>
        <taxon>Tracheophyta</taxon>
        <taxon>Spermatophyta</taxon>
        <taxon>Magnoliopsida</taxon>
        <taxon>eudicotyledons</taxon>
        <taxon>Gunneridae</taxon>
        <taxon>Pentapetalae</taxon>
        <taxon>asterids</taxon>
        <taxon>campanulids</taxon>
        <taxon>Asterales</taxon>
        <taxon>Asteraceae</taxon>
        <taxon>Asteroideae</taxon>
        <taxon>Heliantheae alliance</taxon>
        <taxon>Tageteae</taxon>
        <taxon>Tagetes</taxon>
    </lineage>
</organism>
<keyword evidence="8" id="KW-0539">Nucleus</keyword>
<dbReference type="SMART" id="SM00355">
    <property type="entry name" value="ZnF_C2H2"/>
    <property type="match status" value="2"/>
</dbReference>
<name>A0AAD8LBP2_TARER</name>
<evidence type="ECO:0000313" key="11">
    <source>
        <dbReference type="EMBL" id="KAK1438058.1"/>
    </source>
</evidence>
<evidence type="ECO:0000259" key="10">
    <source>
        <dbReference type="PROSITE" id="PS50157"/>
    </source>
</evidence>
<keyword evidence="2" id="KW-0479">Metal-binding</keyword>
<gene>
    <name evidence="11" type="ORF">QVD17_03861</name>
</gene>
<keyword evidence="4 9" id="KW-0863">Zinc-finger</keyword>
<evidence type="ECO:0000256" key="6">
    <source>
        <dbReference type="ARBA" id="ARBA00023015"/>
    </source>
</evidence>
<dbReference type="AlphaFoldDB" id="A0AAD8LBP2"/>
<evidence type="ECO:0000256" key="5">
    <source>
        <dbReference type="ARBA" id="ARBA00022833"/>
    </source>
</evidence>
<proteinExistence type="predicted"/>
<dbReference type="PANTHER" id="PTHR26374:SF413">
    <property type="entry name" value="ZINC FINGER C2H2-TYPE_INTEGRASE DNA-BINDING DOMAIN-CONTAINING PROTEIN-RELATED"/>
    <property type="match status" value="1"/>
</dbReference>
<dbReference type="Gene3D" id="3.30.160.60">
    <property type="entry name" value="Classic Zinc Finger"/>
    <property type="match status" value="1"/>
</dbReference>
<dbReference type="PROSITE" id="PS00028">
    <property type="entry name" value="ZINC_FINGER_C2H2_1"/>
    <property type="match status" value="2"/>
</dbReference>
<dbReference type="Pfam" id="PF13912">
    <property type="entry name" value="zf-C2H2_6"/>
    <property type="match status" value="2"/>
</dbReference>
<dbReference type="GO" id="GO:0005634">
    <property type="term" value="C:nucleus"/>
    <property type="evidence" value="ECO:0007669"/>
    <property type="project" value="UniProtKB-SubCell"/>
</dbReference>
<keyword evidence="3" id="KW-0677">Repeat</keyword>
<dbReference type="InterPro" id="IPR013087">
    <property type="entry name" value="Znf_C2H2_type"/>
</dbReference>
<dbReference type="GO" id="GO:0010200">
    <property type="term" value="P:response to chitin"/>
    <property type="evidence" value="ECO:0007669"/>
    <property type="project" value="TreeGrafter"/>
</dbReference>